<gene>
    <name evidence="3" type="ORF">M569_08127</name>
</gene>
<reference evidence="3 4" key="1">
    <citation type="journal article" date="2013" name="BMC Genomics">
        <title>The miniature genome of a carnivorous plant Genlisea aurea contains a low number of genes and short non-coding sequences.</title>
        <authorList>
            <person name="Leushkin E.V."/>
            <person name="Sutormin R.A."/>
            <person name="Nabieva E.R."/>
            <person name="Penin A.A."/>
            <person name="Kondrashov A.S."/>
            <person name="Logacheva M.D."/>
        </authorList>
    </citation>
    <scope>NUCLEOTIDE SEQUENCE [LARGE SCALE GENOMIC DNA]</scope>
</reference>
<comment type="caution">
    <text evidence="3">The sequence shown here is derived from an EMBL/GenBank/DDBJ whole genome shotgun (WGS) entry which is preliminary data.</text>
</comment>
<sequence>IAACFAVIFMTILIFLSTAAKSVSILSYNIFRPDFVPRQFSPPKPANRYHLPPRHHGRKFLTPP</sequence>
<feature type="non-terminal residue" evidence="3">
    <location>
        <position position="64"/>
    </location>
</feature>
<feature type="signal peptide" evidence="2">
    <location>
        <begin position="1"/>
        <end position="20"/>
    </location>
</feature>
<keyword evidence="4" id="KW-1185">Reference proteome</keyword>
<feature type="non-terminal residue" evidence="3">
    <location>
        <position position="1"/>
    </location>
</feature>
<proteinExistence type="predicted"/>
<dbReference type="Proteomes" id="UP000015453">
    <property type="component" value="Unassembled WGS sequence"/>
</dbReference>
<feature type="chain" id="PRO_5004549187" evidence="2">
    <location>
        <begin position="21"/>
        <end position="64"/>
    </location>
</feature>
<accession>S8CIU1</accession>
<keyword evidence="2" id="KW-0732">Signal</keyword>
<dbReference type="AlphaFoldDB" id="S8CIU1"/>
<evidence type="ECO:0000256" key="2">
    <source>
        <dbReference type="SAM" id="SignalP"/>
    </source>
</evidence>
<evidence type="ECO:0000313" key="4">
    <source>
        <dbReference type="Proteomes" id="UP000015453"/>
    </source>
</evidence>
<evidence type="ECO:0000313" key="3">
    <source>
        <dbReference type="EMBL" id="EPS66650.1"/>
    </source>
</evidence>
<feature type="compositionally biased region" description="Basic residues" evidence="1">
    <location>
        <begin position="51"/>
        <end position="64"/>
    </location>
</feature>
<protein>
    <submittedName>
        <fullName evidence="3">Uncharacterized protein</fullName>
    </submittedName>
</protein>
<evidence type="ECO:0000256" key="1">
    <source>
        <dbReference type="SAM" id="MobiDB-lite"/>
    </source>
</evidence>
<feature type="region of interest" description="Disordered" evidence="1">
    <location>
        <begin position="41"/>
        <end position="64"/>
    </location>
</feature>
<organism evidence="3 4">
    <name type="scientific">Genlisea aurea</name>
    <dbReference type="NCBI Taxonomy" id="192259"/>
    <lineage>
        <taxon>Eukaryota</taxon>
        <taxon>Viridiplantae</taxon>
        <taxon>Streptophyta</taxon>
        <taxon>Embryophyta</taxon>
        <taxon>Tracheophyta</taxon>
        <taxon>Spermatophyta</taxon>
        <taxon>Magnoliopsida</taxon>
        <taxon>eudicotyledons</taxon>
        <taxon>Gunneridae</taxon>
        <taxon>Pentapetalae</taxon>
        <taxon>asterids</taxon>
        <taxon>lamiids</taxon>
        <taxon>Lamiales</taxon>
        <taxon>Lentibulariaceae</taxon>
        <taxon>Genlisea</taxon>
    </lineage>
</organism>
<dbReference type="EMBL" id="AUSU01003563">
    <property type="protein sequence ID" value="EPS66650.1"/>
    <property type="molecule type" value="Genomic_DNA"/>
</dbReference>
<name>S8CIU1_9LAMI</name>